<dbReference type="Proteomes" id="UP000677305">
    <property type="component" value="Chromosome"/>
</dbReference>
<dbReference type="InterPro" id="IPR001119">
    <property type="entry name" value="SLH_dom"/>
</dbReference>
<evidence type="ECO:0000256" key="2">
    <source>
        <dbReference type="SAM" id="SignalP"/>
    </source>
</evidence>
<evidence type="ECO:0000259" key="3">
    <source>
        <dbReference type="PROSITE" id="PS51272"/>
    </source>
</evidence>
<feature type="signal peptide" evidence="2">
    <location>
        <begin position="1"/>
        <end position="21"/>
    </location>
</feature>
<sequence>MKKILSLLLTISMIFSTNIMIYGAEDEPSDWAKEDVMKTIDLGYIPEHLQNNYQQPITREEFAEIMVTAIFTARQDAIDSAHFDTKSGWDFQKLTPENFLSKVTTTEYFTDTDNPYIRVANILGIINGDGNHKFHPDELITREQAAVMFMNYFHSLDNGNRKNAVEELSDLDEASSWAREAVICAYGRCYIKGIKNPVFFDDSWEVMEKGYFDTKSNLSREQAITIILRISEKHILNDLLLRGYVRITMDDLMSGFEIDGNIVKMKKSGFDSKYTLGMKYLRSRGLENYINQYTSQELDVLSVLPLGTDSLHNIYTIEKMDRILSGKEVTYDYEIFTITYNKSGYLAVFEKNEHYGYWAGTGFSIHYYSNGKWHLLECKSIK</sequence>
<keyword evidence="1" id="KW-0677">Repeat</keyword>
<dbReference type="KEGG" id="vgu:HYG85_09365"/>
<protein>
    <submittedName>
        <fullName evidence="4">S-layer homology domain-containing protein</fullName>
    </submittedName>
</protein>
<feature type="domain" description="SLH" evidence="3">
    <location>
        <begin position="100"/>
        <end position="163"/>
    </location>
</feature>
<keyword evidence="2" id="KW-0732">Signal</keyword>
<dbReference type="RefSeq" id="WP_212693254.1">
    <property type="nucleotide sequence ID" value="NZ_CP058561.1"/>
</dbReference>
<dbReference type="PROSITE" id="PS51272">
    <property type="entry name" value="SLH"/>
    <property type="match status" value="2"/>
</dbReference>
<gene>
    <name evidence="4" type="ORF">HYG85_09365</name>
</gene>
<feature type="domain" description="SLH" evidence="3">
    <location>
        <begin position="165"/>
        <end position="241"/>
    </location>
</feature>
<feature type="chain" id="PRO_5038930329" evidence="2">
    <location>
        <begin position="22"/>
        <end position="382"/>
    </location>
</feature>
<accession>A0A8J8MAH9</accession>
<organism evidence="4 5">
    <name type="scientific">Vallitalea guaymasensis</name>
    <dbReference type="NCBI Taxonomy" id="1185412"/>
    <lineage>
        <taxon>Bacteria</taxon>
        <taxon>Bacillati</taxon>
        <taxon>Bacillota</taxon>
        <taxon>Clostridia</taxon>
        <taxon>Lachnospirales</taxon>
        <taxon>Vallitaleaceae</taxon>
        <taxon>Vallitalea</taxon>
    </lineage>
</organism>
<name>A0A8J8MAH9_9FIRM</name>
<evidence type="ECO:0000256" key="1">
    <source>
        <dbReference type="ARBA" id="ARBA00022737"/>
    </source>
</evidence>
<dbReference type="AlphaFoldDB" id="A0A8J8MAH9"/>
<proteinExistence type="predicted"/>
<dbReference type="EMBL" id="CP058561">
    <property type="protein sequence ID" value="QUH29120.1"/>
    <property type="molecule type" value="Genomic_DNA"/>
</dbReference>
<dbReference type="Pfam" id="PF00395">
    <property type="entry name" value="SLH"/>
    <property type="match status" value="1"/>
</dbReference>
<reference evidence="4 5" key="1">
    <citation type="submission" date="2020-07" db="EMBL/GenBank/DDBJ databases">
        <title>Vallitalea guaymasensis genome.</title>
        <authorList>
            <person name="Postec A."/>
        </authorList>
    </citation>
    <scope>NUCLEOTIDE SEQUENCE [LARGE SCALE GENOMIC DNA]</scope>
    <source>
        <strain evidence="4 5">Ra1766G1</strain>
    </source>
</reference>
<keyword evidence="5" id="KW-1185">Reference proteome</keyword>
<evidence type="ECO:0000313" key="4">
    <source>
        <dbReference type="EMBL" id="QUH29120.1"/>
    </source>
</evidence>
<evidence type="ECO:0000313" key="5">
    <source>
        <dbReference type="Proteomes" id="UP000677305"/>
    </source>
</evidence>